<dbReference type="InterPro" id="IPR025582">
    <property type="entry name" value="YARHG_dom"/>
</dbReference>
<feature type="transmembrane region" description="Helical" evidence="1">
    <location>
        <begin position="97"/>
        <end position="121"/>
    </location>
</feature>
<dbReference type="Gene3D" id="3.30.10.20">
    <property type="match status" value="1"/>
</dbReference>
<evidence type="ECO:0000256" key="1">
    <source>
        <dbReference type="SAM" id="Phobius"/>
    </source>
</evidence>
<dbReference type="InterPro" id="IPR005543">
    <property type="entry name" value="PASTA_dom"/>
</dbReference>
<evidence type="ECO:0000313" key="4">
    <source>
        <dbReference type="Proteomes" id="UP001478133"/>
    </source>
</evidence>
<keyword evidence="4" id="KW-1185">Reference proteome</keyword>
<evidence type="ECO:0000259" key="2">
    <source>
        <dbReference type="PROSITE" id="PS51178"/>
    </source>
</evidence>
<dbReference type="InterPro" id="IPR026870">
    <property type="entry name" value="Zinc_ribbon_dom"/>
</dbReference>
<dbReference type="SMART" id="SM01324">
    <property type="entry name" value="YARHG"/>
    <property type="match status" value="1"/>
</dbReference>
<dbReference type="CDD" id="cd06577">
    <property type="entry name" value="PASTA_pknB"/>
    <property type="match status" value="1"/>
</dbReference>
<dbReference type="Pfam" id="PF13240">
    <property type="entry name" value="Zn_Ribbon_1"/>
    <property type="match status" value="1"/>
</dbReference>
<keyword evidence="1" id="KW-1133">Transmembrane helix</keyword>
<reference evidence="3 4" key="1">
    <citation type="submission" date="2024-03" db="EMBL/GenBank/DDBJ databases">
        <title>Human intestinal bacterial collection.</title>
        <authorList>
            <person name="Pauvert C."/>
            <person name="Hitch T.C.A."/>
            <person name="Clavel T."/>
        </authorList>
    </citation>
    <scope>NUCLEOTIDE SEQUENCE [LARGE SCALE GENOMIC DNA]</scope>
    <source>
        <strain evidence="3 4">CLA-AP-H18</strain>
    </source>
</reference>
<protein>
    <submittedName>
        <fullName evidence="3">YARHG domain-containing protein</fullName>
    </submittedName>
</protein>
<dbReference type="SMART" id="SM00740">
    <property type="entry name" value="PASTA"/>
    <property type="match status" value="1"/>
</dbReference>
<accession>A0ABV1HRT1</accession>
<evidence type="ECO:0000313" key="3">
    <source>
        <dbReference type="EMBL" id="MEQ2565032.1"/>
    </source>
</evidence>
<dbReference type="PROSITE" id="PS51178">
    <property type="entry name" value="PASTA"/>
    <property type="match status" value="1"/>
</dbReference>
<dbReference type="Pfam" id="PF13308">
    <property type="entry name" value="YARHG"/>
    <property type="match status" value="1"/>
</dbReference>
<sequence length="325" mass="36804">MKCPKCGFENDDNAYFCEGCGNKLKDNTGVENNQADNAKFELDKDLGFDSDMNYGTINKSNLEDNSSFDYYDDFNKNVSYENPQNNYPKPPKNNKNLLITVIVVSAIAVIAICVCVFLIFFNDKDSNSDTSASETVTSTVTETTAITTTTQTTEPTTEATVSKIMPNVVGLRKEEASRILRQQNISIRYEEENNNIYSEGVVSSQSIPSGETVRDGEMVTLYVSLGSDEDTYYNGDYILPDSDTEYISESEIENMSKEELTLALNEIYARYGLMFNTTSIQQYFNSKDWYVPSINPGHFDDSQFNDYERHNVDTIVNYMKEKGYR</sequence>
<dbReference type="InterPro" id="IPR038434">
    <property type="entry name" value="YARHG_sf"/>
</dbReference>
<dbReference type="RefSeq" id="WP_367286295.1">
    <property type="nucleotide sequence ID" value="NZ_JBBMEY010000006.1"/>
</dbReference>
<proteinExistence type="predicted"/>
<organism evidence="3 4">
    <name type="scientific">Ruminococcoides intestinihominis</name>
    <dbReference type="NCBI Taxonomy" id="3133161"/>
    <lineage>
        <taxon>Bacteria</taxon>
        <taxon>Bacillati</taxon>
        <taxon>Bacillota</taxon>
        <taxon>Clostridia</taxon>
        <taxon>Eubacteriales</taxon>
        <taxon>Oscillospiraceae</taxon>
        <taxon>Ruminococcoides</taxon>
    </lineage>
</organism>
<keyword evidence="1" id="KW-0472">Membrane</keyword>
<dbReference type="Proteomes" id="UP001478133">
    <property type="component" value="Unassembled WGS sequence"/>
</dbReference>
<comment type="caution">
    <text evidence="3">The sequence shown here is derived from an EMBL/GenBank/DDBJ whole genome shotgun (WGS) entry which is preliminary data.</text>
</comment>
<dbReference type="EMBL" id="JBBMFI010000004">
    <property type="protein sequence ID" value="MEQ2565032.1"/>
    <property type="molecule type" value="Genomic_DNA"/>
</dbReference>
<name>A0ABV1HRT1_9FIRM</name>
<dbReference type="Gene3D" id="1.20.58.1690">
    <property type="match status" value="1"/>
</dbReference>
<gene>
    <name evidence="3" type="ORF">ABFO16_02130</name>
</gene>
<dbReference type="Pfam" id="PF03793">
    <property type="entry name" value="PASTA"/>
    <property type="match status" value="1"/>
</dbReference>
<feature type="domain" description="PASTA" evidence="2">
    <location>
        <begin position="160"/>
        <end position="225"/>
    </location>
</feature>
<dbReference type="SUPFAM" id="SSF54184">
    <property type="entry name" value="Penicillin-binding protein 2x (pbp-2x), c-terminal domain"/>
    <property type="match status" value="1"/>
</dbReference>
<keyword evidence="1" id="KW-0812">Transmembrane</keyword>